<evidence type="ECO:0000313" key="2">
    <source>
        <dbReference type="EMBL" id="SFM28174.1"/>
    </source>
</evidence>
<name>A0A1I4PKJ3_9EURY</name>
<sequence length="122" mass="13615">MATFIHMDVPTDNVERAKEFYAGLFGWKFEKPFPDMDYYLYETEGINGEEGVRGGMGLRGDPGQRITGYIGVPSVDEYIDKIKDAGGQTMNKMAVPGWGYLAICVDTEGNVFGIWEDNKDAK</sequence>
<dbReference type="InterPro" id="IPR029068">
    <property type="entry name" value="Glyas_Bleomycin-R_OHBP_Dase"/>
</dbReference>
<dbReference type="RefSeq" id="WP_091933242.1">
    <property type="nucleotide sequence ID" value="NZ_FOUJ01000001.1"/>
</dbReference>
<gene>
    <name evidence="2" type="ORF">SAMN04488696_0721</name>
</gene>
<dbReference type="PANTHER" id="PTHR33993">
    <property type="entry name" value="GLYOXALASE-RELATED"/>
    <property type="match status" value="1"/>
</dbReference>
<dbReference type="InterPro" id="IPR053863">
    <property type="entry name" value="Glyoxy/Ble-like_N"/>
</dbReference>
<feature type="domain" description="VOC" evidence="1">
    <location>
        <begin position="3"/>
        <end position="117"/>
    </location>
</feature>
<dbReference type="CDD" id="cd07247">
    <property type="entry name" value="SgaA_N_like"/>
    <property type="match status" value="1"/>
</dbReference>
<accession>A0A1I4PKJ3</accession>
<dbReference type="InterPro" id="IPR037523">
    <property type="entry name" value="VOC_core"/>
</dbReference>
<dbReference type="Pfam" id="PF22677">
    <property type="entry name" value="Ble-like_N"/>
    <property type="match status" value="1"/>
</dbReference>
<dbReference type="STRING" id="487685.SAMN04488696_0721"/>
<dbReference type="InterPro" id="IPR052164">
    <property type="entry name" value="Anthracycline_SecMetBiosynth"/>
</dbReference>
<dbReference type="PANTHER" id="PTHR33993:SF2">
    <property type="entry name" value="VOC DOMAIN-CONTAINING PROTEIN"/>
    <property type="match status" value="1"/>
</dbReference>
<dbReference type="PROSITE" id="PS51819">
    <property type="entry name" value="VOC"/>
    <property type="match status" value="1"/>
</dbReference>
<dbReference type="EMBL" id="FOUJ01000001">
    <property type="protein sequence ID" value="SFM28174.1"/>
    <property type="molecule type" value="Genomic_DNA"/>
</dbReference>
<dbReference type="Proteomes" id="UP000198535">
    <property type="component" value="Unassembled WGS sequence"/>
</dbReference>
<protein>
    <recommendedName>
        <fullName evidence="1">VOC domain-containing protein</fullName>
    </recommendedName>
</protein>
<keyword evidence="3" id="KW-1185">Reference proteome</keyword>
<organism evidence="2 3">
    <name type="scientific">Methanolobus profundi</name>
    <dbReference type="NCBI Taxonomy" id="487685"/>
    <lineage>
        <taxon>Archaea</taxon>
        <taxon>Methanobacteriati</taxon>
        <taxon>Methanobacteriota</taxon>
        <taxon>Stenosarchaea group</taxon>
        <taxon>Methanomicrobia</taxon>
        <taxon>Methanosarcinales</taxon>
        <taxon>Methanosarcinaceae</taxon>
        <taxon>Methanolobus</taxon>
    </lineage>
</organism>
<evidence type="ECO:0000313" key="3">
    <source>
        <dbReference type="Proteomes" id="UP000198535"/>
    </source>
</evidence>
<proteinExistence type="predicted"/>
<reference evidence="3" key="1">
    <citation type="submission" date="2016-10" db="EMBL/GenBank/DDBJ databases">
        <authorList>
            <person name="Varghese N."/>
            <person name="Submissions S."/>
        </authorList>
    </citation>
    <scope>NUCLEOTIDE SEQUENCE [LARGE SCALE GENOMIC DNA]</scope>
    <source>
        <strain evidence="3">Mob M</strain>
    </source>
</reference>
<dbReference type="AlphaFoldDB" id="A0A1I4PKJ3"/>
<dbReference type="SUPFAM" id="SSF54593">
    <property type="entry name" value="Glyoxalase/Bleomycin resistance protein/Dihydroxybiphenyl dioxygenase"/>
    <property type="match status" value="1"/>
</dbReference>
<dbReference type="Gene3D" id="3.10.180.10">
    <property type="entry name" value="2,3-Dihydroxybiphenyl 1,2-Dioxygenase, domain 1"/>
    <property type="match status" value="1"/>
</dbReference>
<evidence type="ECO:0000259" key="1">
    <source>
        <dbReference type="PROSITE" id="PS51819"/>
    </source>
</evidence>
<dbReference type="OrthoDB" id="134577at2157"/>